<feature type="compositionally biased region" description="Basic and acidic residues" evidence="1">
    <location>
        <begin position="72"/>
        <end position="90"/>
    </location>
</feature>
<evidence type="ECO:0000313" key="2">
    <source>
        <dbReference type="EMBL" id="CEO94219.1"/>
    </source>
</evidence>
<gene>
    <name evidence="2" type="ORF">PBRA_000004</name>
</gene>
<feature type="compositionally biased region" description="Basic and acidic residues" evidence="1">
    <location>
        <begin position="31"/>
        <end position="42"/>
    </location>
</feature>
<accession>A0A0G4IGE5</accession>
<proteinExistence type="predicted"/>
<feature type="compositionally biased region" description="Basic residues" evidence="1">
    <location>
        <begin position="1"/>
        <end position="12"/>
    </location>
</feature>
<organism evidence="2 3">
    <name type="scientific">Plasmodiophora brassicae</name>
    <name type="common">Clubroot disease agent</name>
    <dbReference type="NCBI Taxonomy" id="37360"/>
    <lineage>
        <taxon>Eukaryota</taxon>
        <taxon>Sar</taxon>
        <taxon>Rhizaria</taxon>
        <taxon>Endomyxa</taxon>
        <taxon>Phytomyxea</taxon>
        <taxon>Plasmodiophorida</taxon>
        <taxon>Plasmodiophoridae</taxon>
        <taxon>Plasmodiophora</taxon>
    </lineage>
</organism>
<feature type="region of interest" description="Disordered" evidence="1">
    <location>
        <begin position="1"/>
        <end position="90"/>
    </location>
</feature>
<evidence type="ECO:0000256" key="1">
    <source>
        <dbReference type="SAM" id="MobiDB-lite"/>
    </source>
</evidence>
<feature type="non-terminal residue" evidence="2">
    <location>
        <position position="1"/>
    </location>
</feature>
<dbReference type="Proteomes" id="UP000039324">
    <property type="component" value="Unassembled WGS sequence"/>
</dbReference>
<evidence type="ECO:0000313" key="3">
    <source>
        <dbReference type="Proteomes" id="UP000039324"/>
    </source>
</evidence>
<feature type="compositionally biased region" description="Polar residues" evidence="1">
    <location>
        <begin position="56"/>
        <end position="69"/>
    </location>
</feature>
<dbReference type="AlphaFoldDB" id="A0A0G4IGE5"/>
<keyword evidence="3" id="KW-1185">Reference proteome</keyword>
<sequence>LRYRSLMARRRRIESDQDEERPQRGRKRVETRKQPTRDRADEESCTTTEEIGPAETSGNDNNVRPSSGTRPDVIEPAREAHPNHLAHRKDESTFIRFQRKQAIDVPRCLLPFCPSSGHHLKASEERKGLVERAKQLFSKEYCNNEDLLEGSNKSKNQAVHRSIILYLQNDVGIPEQDAEAWPYDEMIKTFLSNAKGAAGLIDSRPEIRPRFKGAKPHIITGQPGQKFDWLRRLWHKMSAVPDDHADLSGDRIIDSIVRRFVNEG</sequence>
<name>A0A0G4IGE5_PLABS</name>
<dbReference type="EMBL" id="CDSF01000001">
    <property type="protein sequence ID" value="CEO94219.1"/>
    <property type="molecule type" value="Genomic_DNA"/>
</dbReference>
<reference evidence="2 3" key="1">
    <citation type="submission" date="2015-02" db="EMBL/GenBank/DDBJ databases">
        <authorList>
            <person name="Chooi Y.-H."/>
        </authorList>
    </citation>
    <scope>NUCLEOTIDE SEQUENCE [LARGE SCALE GENOMIC DNA]</scope>
    <source>
        <strain evidence="2">E3</strain>
    </source>
</reference>
<protein>
    <submittedName>
        <fullName evidence="2">Uncharacterized protein</fullName>
    </submittedName>
</protein>